<evidence type="ECO:0000256" key="1">
    <source>
        <dbReference type="ARBA" id="ARBA00004141"/>
    </source>
</evidence>
<dbReference type="Pfam" id="PF13641">
    <property type="entry name" value="Glyco_tranf_2_3"/>
    <property type="match status" value="1"/>
</dbReference>
<dbReference type="GO" id="GO:0005886">
    <property type="term" value="C:plasma membrane"/>
    <property type="evidence" value="ECO:0007669"/>
    <property type="project" value="TreeGrafter"/>
</dbReference>
<dbReference type="Gene3D" id="3.20.20.80">
    <property type="entry name" value="Glycosidases"/>
    <property type="match status" value="1"/>
</dbReference>
<dbReference type="GO" id="GO:0016758">
    <property type="term" value="F:hexosyltransferase activity"/>
    <property type="evidence" value="ECO:0007669"/>
    <property type="project" value="TreeGrafter"/>
</dbReference>
<comment type="subcellular location">
    <subcellularLocation>
        <location evidence="1">Membrane</location>
        <topology evidence="1">Multi-pass membrane protein</topology>
    </subcellularLocation>
</comment>
<feature type="transmembrane region" description="Helical" evidence="12">
    <location>
        <begin position="805"/>
        <end position="826"/>
    </location>
</feature>
<evidence type="ECO:0000256" key="10">
    <source>
        <dbReference type="ARBA" id="ARBA00068721"/>
    </source>
</evidence>
<reference evidence="13" key="1">
    <citation type="journal article" date="2014" name="Int. J. Syst. Evol. Microbiol.">
        <title>Complete genome sequence of Corynebacterium casei LMG S-19264T (=DSM 44701T), isolated from a smear-ripened cheese.</title>
        <authorList>
            <consortium name="US DOE Joint Genome Institute (JGI-PGF)"/>
            <person name="Walter F."/>
            <person name="Albersmeier A."/>
            <person name="Kalinowski J."/>
            <person name="Ruckert C."/>
        </authorList>
    </citation>
    <scope>NUCLEOTIDE SEQUENCE</scope>
    <source>
        <strain evidence="13">VKM B-2789</strain>
    </source>
</reference>
<dbReference type="SUPFAM" id="SSF53448">
    <property type="entry name" value="Nucleotide-diphospho-sugar transferases"/>
    <property type="match status" value="1"/>
</dbReference>
<keyword evidence="14" id="KW-1185">Reference proteome</keyword>
<protein>
    <recommendedName>
        <fullName evidence="10">Beta-monoglucosyldiacylglycerol synthase</fullName>
        <ecNumber evidence="9">2.4.1.336</ecNumber>
    </recommendedName>
    <alternativeName>
        <fullName evidence="11">UDP-glucose:1,2-diacylglycerol 3-beta-D-glucosyltransferase</fullName>
    </alternativeName>
</protein>
<feature type="transmembrane region" description="Helical" evidence="12">
    <location>
        <begin position="355"/>
        <end position="373"/>
    </location>
</feature>
<feature type="transmembrane region" description="Helical" evidence="12">
    <location>
        <begin position="290"/>
        <end position="311"/>
    </location>
</feature>
<keyword evidence="6 12" id="KW-1133">Transmembrane helix</keyword>
<evidence type="ECO:0000256" key="5">
    <source>
        <dbReference type="ARBA" id="ARBA00022842"/>
    </source>
</evidence>
<feature type="transmembrane region" description="Helical" evidence="12">
    <location>
        <begin position="323"/>
        <end position="343"/>
    </location>
</feature>
<accession>A0A9W6K167</accession>
<evidence type="ECO:0000256" key="4">
    <source>
        <dbReference type="ARBA" id="ARBA00022692"/>
    </source>
</evidence>
<organism evidence="13 14">
    <name type="scientific">Ancylobacter defluvii</name>
    <dbReference type="NCBI Taxonomy" id="1282440"/>
    <lineage>
        <taxon>Bacteria</taxon>
        <taxon>Pseudomonadati</taxon>
        <taxon>Pseudomonadota</taxon>
        <taxon>Alphaproteobacteria</taxon>
        <taxon>Hyphomicrobiales</taxon>
        <taxon>Xanthobacteraceae</taxon>
        <taxon>Ancylobacter</taxon>
    </lineage>
</organism>
<evidence type="ECO:0000256" key="2">
    <source>
        <dbReference type="ARBA" id="ARBA00022676"/>
    </source>
</evidence>
<gene>
    <name evidence="13" type="primary">ndvB</name>
    <name evidence="13" type="ORF">GCM10017653_43830</name>
</gene>
<feature type="transmembrane region" description="Helical" evidence="12">
    <location>
        <begin position="729"/>
        <end position="747"/>
    </location>
</feature>
<evidence type="ECO:0000256" key="6">
    <source>
        <dbReference type="ARBA" id="ARBA00022989"/>
    </source>
</evidence>
<comment type="catalytic activity">
    <reaction evidence="8">
        <text>a 1,2-diacyl-sn-glycerol + UDP-alpha-D-glucose = a 1,2-diacyl-3-O-(beta-D-glucopyranosyl)-sn-glycerol + UDP + H(+)</text>
        <dbReference type="Rhea" id="RHEA:17285"/>
        <dbReference type="ChEBI" id="CHEBI:15378"/>
        <dbReference type="ChEBI" id="CHEBI:17815"/>
        <dbReference type="ChEBI" id="CHEBI:58223"/>
        <dbReference type="ChEBI" id="CHEBI:58885"/>
        <dbReference type="ChEBI" id="CHEBI:75799"/>
        <dbReference type="EC" id="2.4.1.336"/>
    </reaction>
</comment>
<dbReference type="EC" id="2.4.1.336" evidence="9"/>
<dbReference type="SUPFAM" id="SSF51445">
    <property type="entry name" value="(Trans)glycosidases"/>
    <property type="match status" value="1"/>
</dbReference>
<feature type="transmembrane region" description="Helical" evidence="12">
    <location>
        <begin position="697"/>
        <end position="717"/>
    </location>
</feature>
<evidence type="ECO:0000256" key="11">
    <source>
        <dbReference type="ARBA" id="ARBA00078564"/>
    </source>
</evidence>
<proteinExistence type="predicted"/>
<evidence type="ECO:0000256" key="3">
    <source>
        <dbReference type="ARBA" id="ARBA00022679"/>
    </source>
</evidence>
<evidence type="ECO:0000256" key="8">
    <source>
        <dbReference type="ARBA" id="ARBA00053004"/>
    </source>
</evidence>
<dbReference type="EMBL" id="BSFM01000017">
    <property type="protein sequence ID" value="GLK86313.1"/>
    <property type="molecule type" value="Genomic_DNA"/>
</dbReference>
<name>A0A9W6K167_9HYPH</name>
<feature type="transmembrane region" description="Helical" evidence="12">
    <location>
        <begin position="662"/>
        <end position="685"/>
    </location>
</feature>
<dbReference type="Proteomes" id="UP001143330">
    <property type="component" value="Unassembled WGS sequence"/>
</dbReference>
<feature type="transmembrane region" description="Helical" evidence="12">
    <location>
        <begin position="772"/>
        <end position="793"/>
    </location>
</feature>
<sequence length="876" mass="96470">MHAFMWLAMRSEVTAPAIPDRLASMSFAPYARDMNPDKGQSTTEAQVRADVEAVAPYTKAVRTYASTGGLENVARIASEKGLKTTVGAWLDENEDRNAREIANAIEAAKKNSNVVGIVVGNESILRAERTPEQLIDTIRRVKREVNVPVTTGETWDVWLEHPELVSAVDYIAAHILPYWEGVPADQVVDRTINIYNRLRAAYPGKRIVIAEFGWPSAGYNRDAAVPGELIQARVIRDFAARADALGIDYNLIEAFDAPWKSFEGSVGQYWGMLDADRHLKFPLAGPVTPVTYNATAAIALLFGIAFSLPLFRFARLTFTQAAVMAGAANLVGAWIATVTDHWLTHYVVGGNKITFVVSIVLLVPLVIVMLYRVEELATIAFGRRPRRLIEANNAAMPARTPKVSIHIPAYKEPPEMLKQTLDGVARLDWPNYECLVIINNTPDPAFWEPIEAYCEQLGERFKFINLPKVEGFKAGALRVAMEQTAPDAEIIGVIDADYVVAPNWLRDLVPTFEDPTVGIVQAPQDHRDSKRSLMHEAMNTEYAGFFDIGMVQRNEHDAIVVHGTMCLIRRAAMVEAGEWSSDTICEDTDLGLSIVERGWKSHYTNTRYGWGLLPDDFASFKKQRHRWAYGGMQIIKKHWRRMLPNGGTRLNPAQRREFSIGWVSWLGAESIGALVAVLSLLWAPVVLGLGIAVPQRILTVPIVFCFGIYVLHFCALYRLRVATTPLRMIGAAFAAMAVQFTVAKAVYDGFRYKDLAFARTAKGSWLAGAARAFPALPEAVIGGGLLLSAIALRMTNWHAVVEVDLFALALAIQALPFLAAAVIGWLEGSKYNEFATWATLRSRAVALLPGRTAQPVPVGVTVNSAAGELPPAGTQL</sequence>
<dbReference type="FunFam" id="3.90.550.10:FF:000164">
    <property type="entry name" value="Beta-(1-3)-glucosyl transferase"/>
    <property type="match status" value="1"/>
</dbReference>
<keyword evidence="2" id="KW-0328">Glycosyltransferase</keyword>
<dbReference type="InterPro" id="IPR050321">
    <property type="entry name" value="Glycosyltr_2/OpgH_subfam"/>
</dbReference>
<dbReference type="Gene3D" id="3.90.550.10">
    <property type="entry name" value="Spore Coat Polysaccharide Biosynthesis Protein SpsA, Chain A"/>
    <property type="match status" value="1"/>
</dbReference>
<evidence type="ECO:0000256" key="9">
    <source>
        <dbReference type="ARBA" id="ARBA00066964"/>
    </source>
</evidence>
<keyword evidence="5" id="KW-0460">Magnesium</keyword>
<dbReference type="InterPro" id="IPR029044">
    <property type="entry name" value="Nucleotide-diphossugar_trans"/>
</dbReference>
<dbReference type="AlphaFoldDB" id="A0A9W6K167"/>
<evidence type="ECO:0000256" key="12">
    <source>
        <dbReference type="SAM" id="Phobius"/>
    </source>
</evidence>
<dbReference type="PANTHER" id="PTHR43867">
    <property type="entry name" value="CELLULOSE SYNTHASE CATALYTIC SUBUNIT A [UDP-FORMING]"/>
    <property type="match status" value="1"/>
</dbReference>
<evidence type="ECO:0000313" key="13">
    <source>
        <dbReference type="EMBL" id="GLK86313.1"/>
    </source>
</evidence>
<reference evidence="13" key="2">
    <citation type="submission" date="2023-01" db="EMBL/GenBank/DDBJ databases">
        <authorList>
            <person name="Sun Q."/>
            <person name="Evtushenko L."/>
        </authorList>
    </citation>
    <scope>NUCLEOTIDE SEQUENCE</scope>
    <source>
        <strain evidence="13">VKM B-2789</strain>
    </source>
</reference>
<keyword evidence="4 12" id="KW-0812">Transmembrane</keyword>
<dbReference type="PANTHER" id="PTHR43867:SF4">
    <property type="entry name" value="BETA-(1-3)-GLUCOSYL TRANSFERASE"/>
    <property type="match status" value="1"/>
</dbReference>
<evidence type="ECO:0000256" key="7">
    <source>
        <dbReference type="ARBA" id="ARBA00023136"/>
    </source>
</evidence>
<keyword evidence="7 12" id="KW-0472">Membrane</keyword>
<keyword evidence="3 13" id="KW-0808">Transferase</keyword>
<evidence type="ECO:0000313" key="14">
    <source>
        <dbReference type="Proteomes" id="UP001143330"/>
    </source>
</evidence>
<comment type="caution">
    <text evidence="13">The sequence shown here is derived from an EMBL/GenBank/DDBJ whole genome shotgun (WGS) entry which is preliminary data.</text>
</comment>
<dbReference type="InterPro" id="IPR017853">
    <property type="entry name" value="GH"/>
</dbReference>